<organism evidence="2 3">
    <name type="scientific">Daphnia pulex</name>
    <name type="common">Water flea</name>
    <dbReference type="NCBI Taxonomy" id="6669"/>
    <lineage>
        <taxon>Eukaryota</taxon>
        <taxon>Metazoa</taxon>
        <taxon>Ecdysozoa</taxon>
        <taxon>Arthropoda</taxon>
        <taxon>Crustacea</taxon>
        <taxon>Branchiopoda</taxon>
        <taxon>Diplostraca</taxon>
        <taxon>Cladocera</taxon>
        <taxon>Anomopoda</taxon>
        <taxon>Daphniidae</taxon>
        <taxon>Daphnia</taxon>
    </lineage>
</organism>
<feature type="region of interest" description="Disordered" evidence="1">
    <location>
        <begin position="213"/>
        <end position="244"/>
    </location>
</feature>
<dbReference type="PhylomeDB" id="E9GTA5"/>
<gene>
    <name evidence="2" type="ORF">DAPPUDRAFT_247738</name>
</gene>
<protein>
    <submittedName>
        <fullName evidence="2">Uncharacterized protein</fullName>
    </submittedName>
</protein>
<dbReference type="Proteomes" id="UP000000305">
    <property type="component" value="Unassembled WGS sequence"/>
</dbReference>
<keyword evidence="3" id="KW-1185">Reference proteome</keyword>
<dbReference type="KEGG" id="dpx:DAPPUDRAFT_247738"/>
<evidence type="ECO:0000313" key="3">
    <source>
        <dbReference type="Proteomes" id="UP000000305"/>
    </source>
</evidence>
<feature type="compositionally biased region" description="Basic and acidic residues" evidence="1">
    <location>
        <begin position="218"/>
        <end position="244"/>
    </location>
</feature>
<dbReference type="AlphaFoldDB" id="E9GTA5"/>
<reference evidence="2 3" key="1">
    <citation type="journal article" date="2011" name="Science">
        <title>The ecoresponsive genome of Daphnia pulex.</title>
        <authorList>
            <person name="Colbourne J.K."/>
            <person name="Pfrender M.E."/>
            <person name="Gilbert D."/>
            <person name="Thomas W.K."/>
            <person name="Tucker A."/>
            <person name="Oakley T.H."/>
            <person name="Tokishita S."/>
            <person name="Aerts A."/>
            <person name="Arnold G.J."/>
            <person name="Basu M.K."/>
            <person name="Bauer D.J."/>
            <person name="Caceres C.E."/>
            <person name="Carmel L."/>
            <person name="Casola C."/>
            <person name="Choi J.H."/>
            <person name="Detter J.C."/>
            <person name="Dong Q."/>
            <person name="Dusheyko S."/>
            <person name="Eads B.D."/>
            <person name="Frohlich T."/>
            <person name="Geiler-Samerotte K.A."/>
            <person name="Gerlach D."/>
            <person name="Hatcher P."/>
            <person name="Jogdeo S."/>
            <person name="Krijgsveld J."/>
            <person name="Kriventseva E.V."/>
            <person name="Kultz D."/>
            <person name="Laforsch C."/>
            <person name="Lindquist E."/>
            <person name="Lopez J."/>
            <person name="Manak J.R."/>
            <person name="Muller J."/>
            <person name="Pangilinan J."/>
            <person name="Patwardhan R.P."/>
            <person name="Pitluck S."/>
            <person name="Pritham E.J."/>
            <person name="Rechtsteiner A."/>
            <person name="Rho M."/>
            <person name="Rogozin I.B."/>
            <person name="Sakarya O."/>
            <person name="Salamov A."/>
            <person name="Schaack S."/>
            <person name="Shapiro H."/>
            <person name="Shiga Y."/>
            <person name="Skalitzky C."/>
            <person name="Smith Z."/>
            <person name="Souvorov A."/>
            <person name="Sung W."/>
            <person name="Tang Z."/>
            <person name="Tsuchiya D."/>
            <person name="Tu H."/>
            <person name="Vos H."/>
            <person name="Wang M."/>
            <person name="Wolf Y.I."/>
            <person name="Yamagata H."/>
            <person name="Yamada T."/>
            <person name="Ye Y."/>
            <person name="Shaw J.R."/>
            <person name="Andrews J."/>
            <person name="Crease T.J."/>
            <person name="Tang H."/>
            <person name="Lucas S.M."/>
            <person name="Robertson H.M."/>
            <person name="Bork P."/>
            <person name="Koonin E.V."/>
            <person name="Zdobnov E.M."/>
            <person name="Grigoriev I.V."/>
            <person name="Lynch M."/>
            <person name="Boore J.L."/>
        </authorList>
    </citation>
    <scope>NUCLEOTIDE SEQUENCE [LARGE SCALE GENOMIC DNA]</scope>
</reference>
<evidence type="ECO:0000313" key="2">
    <source>
        <dbReference type="EMBL" id="EFX77246.1"/>
    </source>
</evidence>
<accession>E9GTA5</accession>
<name>E9GTA5_DAPPU</name>
<sequence length="244" mass="28360">MGISDFNNIHRTCDINFVPYQKPHWEKTTSLRMVLKDGVCYAKLANDWAKYLYIDAIYNFQLIQPPNTDLKIIVEYNDQLRINFNFDDKKIINICPTINIPDVINIIGQLVSCLDTVGPDAEAGYDNIQQDYVIKDETKQVAMTIKDVTLFRKLKFFPSHKSKEPVINRITRVNPISNNEGEFLFVDEQESNVEFLLQSSTLYKKFMGDDGGIQNSLQEKRNMEETTDKEEIKEEPEIKKQMCE</sequence>
<dbReference type="InParanoid" id="E9GTA5"/>
<evidence type="ECO:0000256" key="1">
    <source>
        <dbReference type="SAM" id="MobiDB-lite"/>
    </source>
</evidence>
<dbReference type="EMBL" id="GL732563">
    <property type="protein sequence ID" value="EFX77246.1"/>
    <property type="molecule type" value="Genomic_DNA"/>
</dbReference>
<proteinExistence type="predicted"/>
<dbReference type="HOGENOM" id="CLU_970643_0_0_1"/>